<protein>
    <submittedName>
        <fullName evidence="2">Uncharacterized protein</fullName>
    </submittedName>
</protein>
<proteinExistence type="predicted"/>
<dbReference type="Proteomes" id="UP000244722">
    <property type="component" value="Unassembled WGS sequence"/>
</dbReference>
<keyword evidence="1" id="KW-0732">Signal</keyword>
<dbReference type="EMBL" id="NESQ01000586">
    <property type="protein sequence ID" value="PUU72299.1"/>
    <property type="molecule type" value="Genomic_DNA"/>
</dbReference>
<feature type="signal peptide" evidence="1">
    <location>
        <begin position="1"/>
        <end position="22"/>
    </location>
</feature>
<comment type="caution">
    <text evidence="2">The sequence shown here is derived from an EMBL/GenBank/DDBJ whole genome shotgun (WGS) entry which is preliminary data.</text>
</comment>
<organism evidence="2 3">
    <name type="scientific">Tuber borchii</name>
    <name type="common">White truffle</name>
    <dbReference type="NCBI Taxonomy" id="42251"/>
    <lineage>
        <taxon>Eukaryota</taxon>
        <taxon>Fungi</taxon>
        <taxon>Dikarya</taxon>
        <taxon>Ascomycota</taxon>
        <taxon>Pezizomycotina</taxon>
        <taxon>Pezizomycetes</taxon>
        <taxon>Pezizales</taxon>
        <taxon>Tuberaceae</taxon>
        <taxon>Tuber</taxon>
    </lineage>
</organism>
<evidence type="ECO:0000313" key="3">
    <source>
        <dbReference type="Proteomes" id="UP000244722"/>
    </source>
</evidence>
<gene>
    <name evidence="2" type="ORF">B9Z19DRAFT_1097541</name>
</gene>
<accession>A0A2T6ZA01</accession>
<name>A0A2T6ZA01_TUBBO</name>
<keyword evidence="3" id="KW-1185">Reference proteome</keyword>
<evidence type="ECO:0000256" key="1">
    <source>
        <dbReference type="SAM" id="SignalP"/>
    </source>
</evidence>
<evidence type="ECO:0000313" key="2">
    <source>
        <dbReference type="EMBL" id="PUU72299.1"/>
    </source>
</evidence>
<reference evidence="2 3" key="1">
    <citation type="submission" date="2017-04" db="EMBL/GenBank/DDBJ databases">
        <title>Draft genome sequence of Tuber borchii Vittad., a whitish edible truffle.</title>
        <authorList>
            <consortium name="DOE Joint Genome Institute"/>
            <person name="Murat C."/>
            <person name="Kuo A."/>
            <person name="Barry K.W."/>
            <person name="Clum A."/>
            <person name="Dockter R.B."/>
            <person name="Fauchery L."/>
            <person name="Iotti M."/>
            <person name="Kohler A."/>
            <person name="Labutti K."/>
            <person name="Lindquist E.A."/>
            <person name="Lipzen A."/>
            <person name="Ohm R.A."/>
            <person name="Wang M."/>
            <person name="Grigoriev I.V."/>
            <person name="Zambonelli A."/>
            <person name="Martin F.M."/>
        </authorList>
    </citation>
    <scope>NUCLEOTIDE SEQUENCE [LARGE SCALE GENOMIC DNA]</scope>
    <source>
        <strain evidence="2 3">Tbo3840</strain>
    </source>
</reference>
<sequence>MRASSILAKLIMLASIFGIVAAQGAPWTDTMAFTIIGTGVIPTTCTAGGQCGSGDLGRTISNIPITSCSSCLTIIPPTGTPVPISGTKTTMKVPTGF</sequence>
<dbReference type="AlphaFoldDB" id="A0A2T6ZA01"/>
<feature type="chain" id="PRO_5015768896" evidence="1">
    <location>
        <begin position="23"/>
        <end position="97"/>
    </location>
</feature>